<organism evidence="2 3">
    <name type="scientific">Aplysia californica</name>
    <name type="common">California sea hare</name>
    <dbReference type="NCBI Taxonomy" id="6500"/>
    <lineage>
        <taxon>Eukaryota</taxon>
        <taxon>Metazoa</taxon>
        <taxon>Spiralia</taxon>
        <taxon>Lophotrochozoa</taxon>
        <taxon>Mollusca</taxon>
        <taxon>Gastropoda</taxon>
        <taxon>Heterobranchia</taxon>
        <taxon>Euthyneura</taxon>
        <taxon>Tectipleura</taxon>
        <taxon>Aplysiida</taxon>
        <taxon>Aplysioidea</taxon>
        <taxon>Aplysiidae</taxon>
        <taxon>Aplysia</taxon>
    </lineage>
</organism>
<evidence type="ECO:0000313" key="3">
    <source>
        <dbReference type="RefSeq" id="XP_005102096.1"/>
    </source>
</evidence>
<feature type="compositionally biased region" description="Basic residues" evidence="1">
    <location>
        <begin position="222"/>
        <end position="234"/>
    </location>
</feature>
<dbReference type="RefSeq" id="XP_035826596.1">
    <property type="nucleotide sequence ID" value="XM_035970703.1"/>
</dbReference>
<reference evidence="3 4" key="1">
    <citation type="submission" date="2025-05" db="UniProtKB">
        <authorList>
            <consortium name="RefSeq"/>
        </authorList>
    </citation>
    <scope>IDENTIFICATION</scope>
</reference>
<dbReference type="GeneID" id="101846592"/>
<proteinExistence type="predicted"/>
<dbReference type="RefSeq" id="XP_005102096.1">
    <property type="nucleotide sequence ID" value="XM_005102039.3"/>
</dbReference>
<accession>A0ABM0JUX4</accession>
<feature type="compositionally biased region" description="Basic and acidic residues" evidence="1">
    <location>
        <begin position="207"/>
        <end position="220"/>
    </location>
</feature>
<keyword evidence="2" id="KW-1185">Reference proteome</keyword>
<evidence type="ECO:0000313" key="5">
    <source>
        <dbReference type="RefSeq" id="XP_035826596.1"/>
    </source>
</evidence>
<feature type="region of interest" description="Disordered" evidence="1">
    <location>
        <begin position="80"/>
        <end position="154"/>
    </location>
</feature>
<evidence type="ECO:0000313" key="4">
    <source>
        <dbReference type="RefSeq" id="XP_005102098.1"/>
    </source>
</evidence>
<name>A0ABM0JUX4_APLCA</name>
<gene>
    <name evidence="3 4 5" type="primary">LOC101846592</name>
</gene>
<feature type="compositionally biased region" description="Polar residues" evidence="1">
    <location>
        <begin position="94"/>
        <end position="107"/>
    </location>
</feature>
<dbReference type="RefSeq" id="XP_005102098.1">
    <property type="nucleotide sequence ID" value="XM_005102041.3"/>
</dbReference>
<feature type="compositionally biased region" description="Basic and acidic residues" evidence="1">
    <location>
        <begin position="178"/>
        <end position="199"/>
    </location>
</feature>
<evidence type="ECO:0000313" key="2">
    <source>
        <dbReference type="Proteomes" id="UP000694888"/>
    </source>
</evidence>
<sequence length="263" mass="28900">MSTVSIVPGASRQKLPFVHSKFKARSKFAKSFGGCSRFVKSRAAGNGESASDVKLPRITYNASDSRTVLAFGSNRRGGRKEYPGFAGFHRKNTKVQPSNNNVTSPGRNSDDFTGHDKFSDRSLSRGDLVIDSSRSSVSSKDGTHSSNVNSDDHLPPLNSLFIIDEVSFEGSASNPGLARKDLDSDDARRQKEALKRQEDSVFQNDPFAREFGDKLKDSRGKSGVKRTNKIKGQNRRTLGDIMTTKRLQELLSPRQTGVPLKFG</sequence>
<dbReference type="Proteomes" id="UP000694888">
    <property type="component" value="Unplaced"/>
</dbReference>
<evidence type="ECO:0000256" key="1">
    <source>
        <dbReference type="SAM" id="MobiDB-lite"/>
    </source>
</evidence>
<feature type="region of interest" description="Disordered" evidence="1">
    <location>
        <begin position="172"/>
        <end position="235"/>
    </location>
</feature>
<protein>
    <submittedName>
        <fullName evidence="3 4">Uncharacterized protein LOC101846592</fullName>
    </submittedName>
</protein>
<feature type="compositionally biased region" description="Basic and acidic residues" evidence="1">
    <location>
        <begin position="108"/>
        <end position="124"/>
    </location>
</feature>